<comment type="caution">
    <text evidence="1">The sequence shown here is derived from an EMBL/GenBank/DDBJ whole genome shotgun (WGS) entry which is preliminary data.</text>
</comment>
<name>A0A3D8K0M9_9BURK</name>
<organism evidence="1 2">
    <name type="scientific">Trinickia dinghuensis</name>
    <dbReference type="NCBI Taxonomy" id="2291023"/>
    <lineage>
        <taxon>Bacteria</taxon>
        <taxon>Pseudomonadati</taxon>
        <taxon>Pseudomonadota</taxon>
        <taxon>Betaproteobacteria</taxon>
        <taxon>Burkholderiales</taxon>
        <taxon>Burkholderiaceae</taxon>
        <taxon>Trinickia</taxon>
    </lineage>
</organism>
<dbReference type="Proteomes" id="UP000256838">
    <property type="component" value="Unassembled WGS sequence"/>
</dbReference>
<sequence length="141" mass="15476">MCVGASYRIGGGTLRGAAVSTAAPTPDELCTGPKSALNRQLRITEKKSGLDSPLKTTRYGVSARRPTKEPVHITTNELTRIDNDSNRDARNDSVTYRLGHCYDLFDQPKRRHIRVETVEGIVGELPKGRGNKVFQVVTPAQ</sequence>
<keyword evidence="2" id="KW-1185">Reference proteome</keyword>
<proteinExistence type="predicted"/>
<protein>
    <submittedName>
        <fullName evidence="1">Uncharacterized protein</fullName>
    </submittedName>
</protein>
<gene>
    <name evidence="1" type="ORF">DWV00_14365</name>
</gene>
<dbReference type="EMBL" id="QRGA01000007">
    <property type="protein sequence ID" value="RDU98476.1"/>
    <property type="molecule type" value="Genomic_DNA"/>
</dbReference>
<reference evidence="1 2" key="1">
    <citation type="submission" date="2018-08" db="EMBL/GenBank/DDBJ databases">
        <title>Paraburkholderia sp. DHOM06 isolated from forest soil.</title>
        <authorList>
            <person name="Gao Z.-H."/>
            <person name="Qiu L.-H."/>
        </authorList>
    </citation>
    <scope>NUCLEOTIDE SEQUENCE [LARGE SCALE GENOMIC DNA]</scope>
    <source>
        <strain evidence="1 2">DHOM06</strain>
    </source>
</reference>
<dbReference type="AlphaFoldDB" id="A0A3D8K0M9"/>
<evidence type="ECO:0000313" key="1">
    <source>
        <dbReference type="EMBL" id="RDU98476.1"/>
    </source>
</evidence>
<dbReference type="OrthoDB" id="9011032at2"/>
<evidence type="ECO:0000313" key="2">
    <source>
        <dbReference type="Proteomes" id="UP000256838"/>
    </source>
</evidence>
<accession>A0A3D8K0M9</accession>